<feature type="transmembrane region" description="Helical" evidence="5">
    <location>
        <begin position="248"/>
        <end position="272"/>
    </location>
</feature>
<accession>A0A6I6MPH2</accession>
<dbReference type="PANTHER" id="PTHR23542">
    <property type="match status" value="1"/>
</dbReference>
<evidence type="ECO:0000256" key="5">
    <source>
        <dbReference type="SAM" id="Phobius"/>
    </source>
</evidence>
<evidence type="ECO:0000256" key="4">
    <source>
        <dbReference type="ARBA" id="ARBA00023136"/>
    </source>
</evidence>
<dbReference type="GO" id="GO:0005886">
    <property type="term" value="C:plasma membrane"/>
    <property type="evidence" value="ECO:0007669"/>
    <property type="project" value="UniProtKB-SubCell"/>
</dbReference>
<dbReference type="Proteomes" id="UP000436138">
    <property type="component" value="Chromosome"/>
</dbReference>
<feature type="transmembrane region" description="Helical" evidence="5">
    <location>
        <begin position="51"/>
        <end position="69"/>
    </location>
</feature>
<name>A0A6I6MPH2_9ACTN</name>
<evidence type="ECO:0000256" key="3">
    <source>
        <dbReference type="ARBA" id="ARBA00022989"/>
    </source>
</evidence>
<feature type="transmembrane region" description="Helical" evidence="5">
    <location>
        <begin position="284"/>
        <end position="301"/>
    </location>
</feature>
<keyword evidence="4 5" id="KW-0472">Membrane</keyword>
<dbReference type="SUPFAM" id="SSF103473">
    <property type="entry name" value="MFS general substrate transporter"/>
    <property type="match status" value="1"/>
</dbReference>
<gene>
    <name evidence="7" type="ORF">GQF42_00965</name>
</gene>
<feature type="transmembrane region" description="Helical" evidence="5">
    <location>
        <begin position="307"/>
        <end position="329"/>
    </location>
</feature>
<organism evidence="7 8">
    <name type="scientific">Streptomyces broussonetiae</name>
    <dbReference type="NCBI Taxonomy" id="2686304"/>
    <lineage>
        <taxon>Bacteria</taxon>
        <taxon>Bacillati</taxon>
        <taxon>Actinomycetota</taxon>
        <taxon>Actinomycetes</taxon>
        <taxon>Kitasatosporales</taxon>
        <taxon>Streptomycetaceae</taxon>
        <taxon>Streptomyces</taxon>
    </lineage>
</organism>
<feature type="transmembrane region" description="Helical" evidence="5">
    <location>
        <begin position="81"/>
        <end position="102"/>
    </location>
</feature>
<dbReference type="PANTHER" id="PTHR23542:SF1">
    <property type="entry name" value="MAJOR FACILITATOR SUPERFAMILY (MFS) PROFILE DOMAIN-CONTAINING PROTEIN"/>
    <property type="match status" value="1"/>
</dbReference>
<feature type="transmembrane region" description="Helical" evidence="5">
    <location>
        <begin position="369"/>
        <end position="389"/>
    </location>
</feature>
<dbReference type="AlphaFoldDB" id="A0A6I6MPH2"/>
<dbReference type="Pfam" id="PF07690">
    <property type="entry name" value="MFS_1"/>
    <property type="match status" value="1"/>
</dbReference>
<protein>
    <submittedName>
        <fullName evidence="7">MFS transporter</fullName>
    </submittedName>
</protein>
<sequence length="404" mass="41429">MSTKTDRQRVGRLLLSSETRNLTVVGTLVFVGVGAEPLAMLLFLVHATGSFGSAGIVIGCYGLSSAATAPVRGRLADRYGAAVLAVIATAHLVLTLALVAAGEAHAPLVVLVLTSAAVGTGYSAVYAAMRSAWSRLTGEQDRESAYAVQAVLQEIGYIGGPAGAGAAIAQVGTTFALLATSCLTWSATLVFSQLSAVRSQPRAAVQMWSRPAVMASGPLAVLIATTAPTAFAFAVVEVDLPAYATRHAVPGIAGLLIALVAIGSLVGGLAYGHRTWRSALDRRYAAILLLLALLMTALSLARSMPAVVLLTLLVGLPAAPMITCRYLLLDGTVPNDFANEAFMWITTADAIGDSAGKAIGGFLVERSSFGLVSLVAGLAATLAMLITVLGGQTLRRSVPAELTV</sequence>
<feature type="transmembrane region" description="Helical" evidence="5">
    <location>
        <begin position="218"/>
        <end position="236"/>
    </location>
</feature>
<evidence type="ECO:0000313" key="7">
    <source>
        <dbReference type="EMBL" id="QHA02113.1"/>
    </source>
</evidence>
<keyword evidence="8" id="KW-1185">Reference proteome</keyword>
<evidence type="ECO:0000256" key="1">
    <source>
        <dbReference type="ARBA" id="ARBA00004651"/>
    </source>
</evidence>
<dbReference type="InterPro" id="IPR020846">
    <property type="entry name" value="MFS_dom"/>
</dbReference>
<dbReference type="InterPro" id="IPR036259">
    <property type="entry name" value="MFS_trans_sf"/>
</dbReference>
<evidence type="ECO:0000259" key="6">
    <source>
        <dbReference type="PROSITE" id="PS50850"/>
    </source>
</evidence>
<dbReference type="RefSeq" id="WP_158916821.1">
    <property type="nucleotide sequence ID" value="NZ_CP047020.1"/>
</dbReference>
<keyword evidence="2 5" id="KW-0812">Transmembrane</keyword>
<keyword evidence="3 5" id="KW-1133">Transmembrane helix</keyword>
<dbReference type="KEGG" id="sbro:GQF42_00965"/>
<dbReference type="EMBL" id="CP047020">
    <property type="protein sequence ID" value="QHA02113.1"/>
    <property type="molecule type" value="Genomic_DNA"/>
</dbReference>
<feature type="domain" description="Major facilitator superfamily (MFS) profile" evidence="6">
    <location>
        <begin position="218"/>
        <end position="404"/>
    </location>
</feature>
<evidence type="ECO:0000256" key="2">
    <source>
        <dbReference type="ARBA" id="ARBA00022692"/>
    </source>
</evidence>
<reference evidence="7 8" key="1">
    <citation type="submission" date="2019-12" db="EMBL/GenBank/DDBJ databases">
        <title>Streptomyces sp. strain T44 isolated from rhizosphere soil of Broussonetia papyrifera.</title>
        <authorList>
            <person name="Mo P."/>
        </authorList>
    </citation>
    <scope>NUCLEOTIDE SEQUENCE [LARGE SCALE GENOMIC DNA]</scope>
    <source>
        <strain evidence="7 8">T44</strain>
    </source>
</reference>
<feature type="transmembrane region" description="Helical" evidence="5">
    <location>
        <begin position="108"/>
        <end position="129"/>
    </location>
</feature>
<evidence type="ECO:0000313" key="8">
    <source>
        <dbReference type="Proteomes" id="UP000436138"/>
    </source>
</evidence>
<comment type="subcellular location">
    <subcellularLocation>
        <location evidence="1">Cell membrane</location>
        <topology evidence="1">Multi-pass membrane protein</topology>
    </subcellularLocation>
</comment>
<dbReference type="PROSITE" id="PS50850">
    <property type="entry name" value="MFS"/>
    <property type="match status" value="1"/>
</dbReference>
<dbReference type="Gene3D" id="1.20.1250.20">
    <property type="entry name" value="MFS general substrate transporter like domains"/>
    <property type="match status" value="2"/>
</dbReference>
<dbReference type="GO" id="GO:0022857">
    <property type="term" value="F:transmembrane transporter activity"/>
    <property type="evidence" value="ECO:0007669"/>
    <property type="project" value="InterPro"/>
</dbReference>
<feature type="transmembrane region" description="Helical" evidence="5">
    <location>
        <begin position="21"/>
        <end position="45"/>
    </location>
</feature>
<proteinExistence type="predicted"/>
<dbReference type="InterPro" id="IPR011701">
    <property type="entry name" value="MFS"/>
</dbReference>